<keyword evidence="1" id="KW-0812">Transmembrane</keyword>
<name>A0A4R6LU70_9FIRM</name>
<protein>
    <submittedName>
        <fullName evidence="2">Prepilin-type N-terminal cleavage/methylation domain-containing protein</fullName>
    </submittedName>
</protein>
<sequence>MKKIRDIFSGNEGFTLIELLIVIVILGVLAAIAVPNLAGLSDSANEEAVRANARTLAVELEAFKASPDSKTIPNATDGSTGTITSDSAGWNWDDFNGMIALFGQEGVTVTVDTWSISNGELDNYKITLSGDFGDSLIIEDGSVTTSGA</sequence>
<organism evidence="2 3">
    <name type="scientific">Halanaerobium saccharolyticum</name>
    <dbReference type="NCBI Taxonomy" id="43595"/>
    <lineage>
        <taxon>Bacteria</taxon>
        <taxon>Bacillati</taxon>
        <taxon>Bacillota</taxon>
        <taxon>Clostridia</taxon>
        <taxon>Halanaerobiales</taxon>
        <taxon>Halanaerobiaceae</taxon>
        <taxon>Halanaerobium</taxon>
    </lineage>
</organism>
<gene>
    <name evidence="2" type="ORF">DFR79_10656</name>
</gene>
<dbReference type="Proteomes" id="UP000295064">
    <property type="component" value="Unassembled WGS sequence"/>
</dbReference>
<dbReference type="EMBL" id="SNWX01000006">
    <property type="protein sequence ID" value="TDO92243.1"/>
    <property type="molecule type" value="Genomic_DNA"/>
</dbReference>
<dbReference type="NCBIfam" id="TIGR02532">
    <property type="entry name" value="IV_pilin_GFxxxE"/>
    <property type="match status" value="1"/>
</dbReference>
<dbReference type="SUPFAM" id="SSF54523">
    <property type="entry name" value="Pili subunits"/>
    <property type="match status" value="1"/>
</dbReference>
<dbReference type="Gene3D" id="3.30.700.10">
    <property type="entry name" value="Glycoprotein, Type 4 Pilin"/>
    <property type="match status" value="1"/>
</dbReference>
<dbReference type="InterPro" id="IPR045584">
    <property type="entry name" value="Pilin-like"/>
</dbReference>
<comment type="caution">
    <text evidence="2">The sequence shown here is derived from an EMBL/GenBank/DDBJ whole genome shotgun (WGS) entry which is preliminary data.</text>
</comment>
<reference evidence="2 3" key="1">
    <citation type="submission" date="2019-03" db="EMBL/GenBank/DDBJ databases">
        <title>Subsurface microbial communities from deep shales in Ohio and West Virginia, USA.</title>
        <authorList>
            <person name="Wrighton K."/>
        </authorList>
    </citation>
    <scope>NUCLEOTIDE SEQUENCE [LARGE SCALE GENOMIC DNA]</scope>
    <source>
        <strain evidence="2 3">MA284_T2</strain>
    </source>
</reference>
<evidence type="ECO:0000256" key="1">
    <source>
        <dbReference type="SAM" id="Phobius"/>
    </source>
</evidence>
<dbReference type="AlphaFoldDB" id="A0A4R6LU70"/>
<dbReference type="PROSITE" id="PS00409">
    <property type="entry name" value="PROKAR_NTER_METHYL"/>
    <property type="match status" value="1"/>
</dbReference>
<dbReference type="Pfam" id="PF07963">
    <property type="entry name" value="N_methyl"/>
    <property type="match status" value="1"/>
</dbReference>
<dbReference type="RefSeq" id="WP_133514487.1">
    <property type="nucleotide sequence ID" value="NZ_SNWX01000006.1"/>
</dbReference>
<dbReference type="InterPro" id="IPR012902">
    <property type="entry name" value="N_methyl_site"/>
</dbReference>
<evidence type="ECO:0000313" key="2">
    <source>
        <dbReference type="EMBL" id="TDO92243.1"/>
    </source>
</evidence>
<feature type="transmembrane region" description="Helical" evidence="1">
    <location>
        <begin position="12"/>
        <end position="34"/>
    </location>
</feature>
<evidence type="ECO:0000313" key="3">
    <source>
        <dbReference type="Proteomes" id="UP000295064"/>
    </source>
</evidence>
<accession>A0A4R6LU70</accession>
<proteinExistence type="predicted"/>
<keyword evidence="1" id="KW-0472">Membrane</keyword>
<dbReference type="PANTHER" id="PTHR30093">
    <property type="entry name" value="GENERAL SECRETION PATHWAY PROTEIN G"/>
    <property type="match status" value="1"/>
</dbReference>
<keyword evidence="1" id="KW-1133">Transmembrane helix</keyword>
<dbReference type="OrthoDB" id="2112395at2"/>